<evidence type="ECO:0000259" key="6">
    <source>
        <dbReference type="PROSITE" id="PS51085"/>
    </source>
</evidence>
<dbReference type="GO" id="GO:0047121">
    <property type="term" value="F:isoquinoline 1-oxidoreductase activity"/>
    <property type="evidence" value="ECO:0007669"/>
    <property type="project" value="UniProtKB-EC"/>
</dbReference>
<dbReference type="PROSITE" id="PS51085">
    <property type="entry name" value="2FE2S_FER_2"/>
    <property type="match status" value="1"/>
</dbReference>
<dbReference type="PANTHER" id="PTHR44379">
    <property type="entry name" value="OXIDOREDUCTASE WITH IRON-SULFUR SUBUNIT"/>
    <property type="match status" value="1"/>
</dbReference>
<feature type="domain" description="2Fe-2S ferredoxin-type" evidence="6">
    <location>
        <begin position="1"/>
        <end position="76"/>
    </location>
</feature>
<evidence type="ECO:0000256" key="5">
    <source>
        <dbReference type="ARBA" id="ARBA00023014"/>
    </source>
</evidence>
<keyword evidence="4" id="KW-0408">Iron</keyword>
<dbReference type="Gene3D" id="3.10.20.30">
    <property type="match status" value="1"/>
</dbReference>
<dbReference type="GO" id="GO:0046872">
    <property type="term" value="F:metal ion binding"/>
    <property type="evidence" value="ECO:0007669"/>
    <property type="project" value="UniProtKB-KW"/>
</dbReference>
<dbReference type="GO" id="GO:0051537">
    <property type="term" value="F:2 iron, 2 sulfur cluster binding"/>
    <property type="evidence" value="ECO:0007669"/>
    <property type="project" value="UniProtKB-KW"/>
</dbReference>
<dbReference type="InterPro" id="IPR006058">
    <property type="entry name" value="2Fe2S_fd_BS"/>
</dbReference>
<sequence>MITFSVNGREQRFEGDPDMPLLWYLRDIQGLTGTKFGCGEALCGACTVHADGAPIRSCQTTLGDLAGMAVTTIEGLSPDGMHPVQVAWRELNVAQCGYCQAGQIMSAAALLKDTPHPTDEDIDSAMGGNICRCATYPRIRAAIKKAAGAVQRKTAGTAPVKAGSATK</sequence>
<evidence type="ECO:0000256" key="4">
    <source>
        <dbReference type="ARBA" id="ARBA00023004"/>
    </source>
</evidence>
<dbReference type="InterPro" id="IPR036010">
    <property type="entry name" value="2Fe-2S_ferredoxin-like_sf"/>
</dbReference>
<evidence type="ECO:0000313" key="8">
    <source>
        <dbReference type="Proteomes" id="UP000539175"/>
    </source>
</evidence>
<dbReference type="AlphaFoldDB" id="A0A7X0EDB5"/>
<dbReference type="Gene3D" id="1.10.150.120">
    <property type="entry name" value="[2Fe-2S]-binding domain"/>
    <property type="match status" value="1"/>
</dbReference>
<keyword evidence="2" id="KW-0479">Metal-binding</keyword>
<name>A0A7X0EDB5_9PROT</name>
<dbReference type="CDD" id="cd00207">
    <property type="entry name" value="fer2"/>
    <property type="match status" value="1"/>
</dbReference>
<dbReference type="EMBL" id="JACIIZ010000003">
    <property type="protein sequence ID" value="MBB6250861.1"/>
    <property type="molecule type" value="Genomic_DNA"/>
</dbReference>
<dbReference type="Pfam" id="PF01799">
    <property type="entry name" value="Fer2_2"/>
    <property type="match status" value="1"/>
</dbReference>
<dbReference type="SUPFAM" id="SSF54292">
    <property type="entry name" value="2Fe-2S ferredoxin-like"/>
    <property type="match status" value="1"/>
</dbReference>
<dbReference type="InterPro" id="IPR001041">
    <property type="entry name" value="2Fe-2S_ferredoxin-type"/>
</dbReference>
<keyword evidence="3 7" id="KW-0560">Oxidoreductase</keyword>
<organism evidence="7 8">
    <name type="scientific">Nitrospirillum iridis</name>
    <dbReference type="NCBI Taxonomy" id="765888"/>
    <lineage>
        <taxon>Bacteria</taxon>
        <taxon>Pseudomonadati</taxon>
        <taxon>Pseudomonadota</taxon>
        <taxon>Alphaproteobacteria</taxon>
        <taxon>Rhodospirillales</taxon>
        <taxon>Azospirillaceae</taxon>
        <taxon>Nitrospirillum</taxon>
    </lineage>
</organism>
<evidence type="ECO:0000256" key="2">
    <source>
        <dbReference type="ARBA" id="ARBA00022723"/>
    </source>
</evidence>
<evidence type="ECO:0000256" key="1">
    <source>
        <dbReference type="ARBA" id="ARBA00022714"/>
    </source>
</evidence>
<dbReference type="RefSeq" id="WP_184798831.1">
    <property type="nucleotide sequence ID" value="NZ_JACIIZ010000003.1"/>
</dbReference>
<dbReference type="PANTHER" id="PTHR44379:SF2">
    <property type="entry name" value="BLR6218 PROTEIN"/>
    <property type="match status" value="1"/>
</dbReference>
<dbReference type="SUPFAM" id="SSF47741">
    <property type="entry name" value="CO dehydrogenase ISP C-domain like"/>
    <property type="match status" value="1"/>
</dbReference>
<dbReference type="EC" id="1.3.99.16" evidence="7"/>
<accession>A0A7X0EDB5</accession>
<dbReference type="Pfam" id="PF00111">
    <property type="entry name" value="Fer2"/>
    <property type="match status" value="1"/>
</dbReference>
<dbReference type="InterPro" id="IPR012675">
    <property type="entry name" value="Beta-grasp_dom_sf"/>
</dbReference>
<proteinExistence type="predicted"/>
<evidence type="ECO:0000313" key="7">
    <source>
        <dbReference type="EMBL" id="MBB6250861.1"/>
    </source>
</evidence>
<keyword evidence="8" id="KW-1185">Reference proteome</keyword>
<protein>
    <submittedName>
        <fullName evidence="7">Isoquinoline 1-oxidoreductase alpha subunit</fullName>
        <ecNumber evidence="7">1.3.99.16</ecNumber>
    </submittedName>
</protein>
<gene>
    <name evidence="7" type="ORF">FHS74_001406</name>
</gene>
<dbReference type="PROSITE" id="PS00197">
    <property type="entry name" value="2FE2S_FER_1"/>
    <property type="match status" value="1"/>
</dbReference>
<reference evidence="7 8" key="1">
    <citation type="submission" date="2020-08" db="EMBL/GenBank/DDBJ databases">
        <title>Genomic Encyclopedia of Type Strains, Phase IV (KMG-IV): sequencing the most valuable type-strain genomes for metagenomic binning, comparative biology and taxonomic classification.</title>
        <authorList>
            <person name="Goeker M."/>
        </authorList>
    </citation>
    <scope>NUCLEOTIDE SEQUENCE [LARGE SCALE GENOMIC DNA]</scope>
    <source>
        <strain evidence="7 8">DSM 22198</strain>
    </source>
</reference>
<dbReference type="InterPro" id="IPR036884">
    <property type="entry name" value="2Fe-2S-bd_dom_sf"/>
</dbReference>
<dbReference type="InterPro" id="IPR002888">
    <property type="entry name" value="2Fe-2S-bd"/>
</dbReference>
<keyword evidence="5" id="KW-0411">Iron-sulfur</keyword>
<dbReference type="InterPro" id="IPR051452">
    <property type="entry name" value="Diverse_Oxidoreductases"/>
</dbReference>
<keyword evidence="1" id="KW-0001">2Fe-2S</keyword>
<dbReference type="Proteomes" id="UP000539175">
    <property type="component" value="Unassembled WGS sequence"/>
</dbReference>
<comment type="caution">
    <text evidence="7">The sequence shown here is derived from an EMBL/GenBank/DDBJ whole genome shotgun (WGS) entry which is preliminary data.</text>
</comment>
<evidence type="ECO:0000256" key="3">
    <source>
        <dbReference type="ARBA" id="ARBA00023002"/>
    </source>
</evidence>